<dbReference type="InterPro" id="IPR001867">
    <property type="entry name" value="OmpR/PhoB-type_DNA-bd"/>
</dbReference>
<proteinExistence type="predicted"/>
<dbReference type="GO" id="GO:0000976">
    <property type="term" value="F:transcription cis-regulatory region binding"/>
    <property type="evidence" value="ECO:0007669"/>
    <property type="project" value="TreeGrafter"/>
</dbReference>
<dbReference type="GO" id="GO:0032993">
    <property type="term" value="C:protein-DNA complex"/>
    <property type="evidence" value="ECO:0007669"/>
    <property type="project" value="TreeGrafter"/>
</dbReference>
<dbReference type="SUPFAM" id="SSF52172">
    <property type="entry name" value="CheY-like"/>
    <property type="match status" value="1"/>
</dbReference>
<dbReference type="InterPro" id="IPR039420">
    <property type="entry name" value="WalR-like"/>
</dbReference>
<feature type="DNA-binding region" description="OmpR/PhoB-type" evidence="7">
    <location>
        <begin position="49"/>
        <end position="143"/>
    </location>
</feature>
<keyword evidence="4 7" id="KW-0238">DNA-binding</keyword>
<keyword evidence="1" id="KW-0597">Phosphoprotein</keyword>
<reference evidence="10" key="1">
    <citation type="journal article" date="2012" name="Science">
        <title>Fermentation, hydrogen, and sulfur metabolism in multiple uncultivated bacterial phyla.</title>
        <authorList>
            <person name="Wrighton K.C."/>
            <person name="Thomas B.C."/>
            <person name="Sharon I."/>
            <person name="Miller C.S."/>
            <person name="Castelle C.J."/>
            <person name="VerBerkmoes N.C."/>
            <person name="Wilkins M.J."/>
            <person name="Hettich R.L."/>
            <person name="Lipton M.S."/>
            <person name="Williams K.H."/>
            <person name="Long P.E."/>
            <person name="Banfield J.F."/>
        </authorList>
    </citation>
    <scope>NUCLEOTIDE SEQUENCE [LARGE SCALE GENOMIC DNA]</scope>
</reference>
<dbReference type="GO" id="GO:0000156">
    <property type="term" value="F:phosphorelay response regulator activity"/>
    <property type="evidence" value="ECO:0007669"/>
    <property type="project" value="TreeGrafter"/>
</dbReference>
<dbReference type="EMBL" id="AMFJ01034188">
    <property type="protein sequence ID" value="EKD30011.1"/>
    <property type="molecule type" value="Genomic_DNA"/>
</dbReference>
<dbReference type="GO" id="GO:0006355">
    <property type="term" value="P:regulation of DNA-templated transcription"/>
    <property type="evidence" value="ECO:0007669"/>
    <property type="project" value="InterPro"/>
</dbReference>
<dbReference type="InterPro" id="IPR016032">
    <property type="entry name" value="Sig_transdc_resp-reg_C-effctor"/>
</dbReference>
<keyword evidence="3" id="KW-0805">Transcription regulation</keyword>
<accession>K1XYE8</accession>
<feature type="domain" description="Response regulatory" evidence="8">
    <location>
        <begin position="1"/>
        <end position="41"/>
    </location>
</feature>
<evidence type="ECO:0000259" key="9">
    <source>
        <dbReference type="PROSITE" id="PS51755"/>
    </source>
</evidence>
<dbReference type="PROSITE" id="PS50110">
    <property type="entry name" value="RESPONSE_REGULATORY"/>
    <property type="match status" value="1"/>
</dbReference>
<dbReference type="SMART" id="SM00862">
    <property type="entry name" value="Trans_reg_C"/>
    <property type="match status" value="1"/>
</dbReference>
<feature type="non-terminal residue" evidence="10">
    <location>
        <position position="1"/>
    </location>
</feature>
<evidence type="ECO:0000256" key="7">
    <source>
        <dbReference type="PROSITE-ProRule" id="PRU01091"/>
    </source>
</evidence>
<dbReference type="Pfam" id="PF00486">
    <property type="entry name" value="Trans_reg_C"/>
    <property type="match status" value="1"/>
</dbReference>
<organism evidence="10">
    <name type="scientific">uncultured bacterium</name>
    <name type="common">gcode 4</name>
    <dbReference type="NCBI Taxonomy" id="1234023"/>
    <lineage>
        <taxon>Bacteria</taxon>
        <taxon>environmental samples</taxon>
    </lineage>
</organism>
<dbReference type="InterPro" id="IPR001789">
    <property type="entry name" value="Sig_transdc_resp-reg_receiver"/>
</dbReference>
<evidence type="ECO:0000256" key="3">
    <source>
        <dbReference type="ARBA" id="ARBA00023015"/>
    </source>
</evidence>
<comment type="caution">
    <text evidence="6">Lacks conserved residue(s) required for the propagation of feature annotation.</text>
</comment>
<dbReference type="SUPFAM" id="SSF46894">
    <property type="entry name" value="C-terminal effector domain of the bipartite response regulators"/>
    <property type="match status" value="1"/>
</dbReference>
<evidence type="ECO:0000313" key="10">
    <source>
        <dbReference type="EMBL" id="EKD30011.1"/>
    </source>
</evidence>
<evidence type="ECO:0000256" key="4">
    <source>
        <dbReference type="ARBA" id="ARBA00023125"/>
    </source>
</evidence>
<comment type="caution">
    <text evidence="10">The sequence shown here is derived from an EMBL/GenBank/DDBJ whole genome shotgun (WGS) entry which is preliminary data.</text>
</comment>
<evidence type="ECO:0000259" key="8">
    <source>
        <dbReference type="PROSITE" id="PS50110"/>
    </source>
</evidence>
<evidence type="ECO:0000256" key="5">
    <source>
        <dbReference type="ARBA" id="ARBA00023163"/>
    </source>
</evidence>
<dbReference type="InterPro" id="IPR036388">
    <property type="entry name" value="WH-like_DNA-bd_sf"/>
</dbReference>
<keyword evidence="5" id="KW-0804">Transcription</keyword>
<evidence type="ECO:0000256" key="1">
    <source>
        <dbReference type="ARBA" id="ARBA00022553"/>
    </source>
</evidence>
<keyword evidence="2" id="KW-0902">Two-component regulatory system</keyword>
<name>K1XYE8_9BACT</name>
<dbReference type="Gene3D" id="6.10.250.690">
    <property type="match status" value="1"/>
</dbReference>
<dbReference type="PANTHER" id="PTHR48111:SF22">
    <property type="entry name" value="REGULATOR OF RPOS"/>
    <property type="match status" value="1"/>
</dbReference>
<dbReference type="AlphaFoldDB" id="K1XYE8"/>
<dbReference type="GO" id="GO:0005829">
    <property type="term" value="C:cytosol"/>
    <property type="evidence" value="ECO:0007669"/>
    <property type="project" value="TreeGrafter"/>
</dbReference>
<dbReference type="PANTHER" id="PTHR48111">
    <property type="entry name" value="REGULATOR OF RPOS"/>
    <property type="match status" value="1"/>
</dbReference>
<dbReference type="Gene3D" id="1.10.10.10">
    <property type="entry name" value="Winged helix-like DNA-binding domain superfamily/Winged helix DNA-binding domain"/>
    <property type="match status" value="1"/>
</dbReference>
<protein>
    <submittedName>
        <fullName evidence="10">Two component transcriptional regulator, winged helix family</fullName>
    </submittedName>
</protein>
<evidence type="ECO:0000256" key="2">
    <source>
        <dbReference type="ARBA" id="ARBA00023012"/>
    </source>
</evidence>
<dbReference type="CDD" id="cd00383">
    <property type="entry name" value="trans_reg_C"/>
    <property type="match status" value="1"/>
</dbReference>
<evidence type="ECO:0000256" key="6">
    <source>
        <dbReference type="PROSITE-ProRule" id="PRU00169"/>
    </source>
</evidence>
<dbReference type="InterPro" id="IPR011006">
    <property type="entry name" value="CheY-like_superfamily"/>
</dbReference>
<sequence length="146" mass="16808">IMITARDELTDTITGLESGADDYLVKPFDLKELETRMFAVLRRTKKQAFKEIVYKNIIINLQKRSVQKDGETVHIPLKEFLILEYLITNEGVAVSRTDIIEHIWGGESLFESDKLDVYISNLRKKLSPDIIQTIKGYGYVFSLPKI</sequence>
<dbReference type="PROSITE" id="PS51755">
    <property type="entry name" value="OMPR_PHOB"/>
    <property type="match status" value="1"/>
</dbReference>
<gene>
    <name evidence="10" type="ORF">ACD_78C00188G0001</name>
</gene>
<feature type="domain" description="OmpR/PhoB-type" evidence="9">
    <location>
        <begin position="49"/>
        <end position="143"/>
    </location>
</feature>